<dbReference type="eggNOG" id="ENOG5032TVN">
    <property type="taxonomic scope" value="Bacteria"/>
</dbReference>
<feature type="signal peptide" evidence="2">
    <location>
        <begin position="1"/>
        <end position="21"/>
    </location>
</feature>
<dbReference type="PATRIC" id="fig|56107.3.peg.7321"/>
<dbReference type="EMBL" id="CP003644">
    <property type="protein sequence ID" value="AFZ28537.1"/>
    <property type="molecule type" value="Genomic_DNA"/>
</dbReference>
<protein>
    <recommendedName>
        <fullName evidence="5">Lipoprotein</fullName>
    </recommendedName>
</protein>
<dbReference type="KEGG" id="csg:Cylst_6307"/>
<dbReference type="PROSITE" id="PS51257">
    <property type="entry name" value="PROKAR_LIPOPROTEIN"/>
    <property type="match status" value="1"/>
</dbReference>
<evidence type="ECO:0000256" key="1">
    <source>
        <dbReference type="SAM" id="MobiDB-lite"/>
    </source>
</evidence>
<reference evidence="3 4" key="1">
    <citation type="submission" date="2012-06" db="EMBL/GenBank/DDBJ databases">
        <title>Finished plasmid 2 of genome of Cylindrospermum stagnale PCC 7417.</title>
        <authorList>
            <consortium name="US DOE Joint Genome Institute"/>
            <person name="Gugger M."/>
            <person name="Coursin T."/>
            <person name="Rippka R."/>
            <person name="Tandeau De Marsac N."/>
            <person name="Huntemann M."/>
            <person name="Wei C.-L."/>
            <person name="Han J."/>
            <person name="Detter J.C."/>
            <person name="Han C."/>
            <person name="Tapia R."/>
            <person name="Davenport K."/>
            <person name="Daligault H."/>
            <person name="Erkkila T."/>
            <person name="Gu W."/>
            <person name="Munk A.C.C."/>
            <person name="Teshima H."/>
            <person name="Xu Y."/>
            <person name="Chain P."/>
            <person name="Chen A."/>
            <person name="Krypides N."/>
            <person name="Mavromatis K."/>
            <person name="Markowitz V."/>
            <person name="Szeto E."/>
            <person name="Ivanova N."/>
            <person name="Mikhailova N."/>
            <person name="Ovchinnikova G."/>
            <person name="Pagani I."/>
            <person name="Pati A."/>
            <person name="Goodwin L."/>
            <person name="Peters L."/>
            <person name="Pitluck S."/>
            <person name="Woyke T."/>
            <person name="Kerfeld C."/>
        </authorList>
    </citation>
    <scope>NUCLEOTIDE SEQUENCE [LARGE SCALE GENOMIC DNA]</scope>
    <source>
        <strain evidence="3 4">PCC 7417</strain>
        <plasmid evidence="4">Plasmid pCYLST.02</plasmid>
    </source>
</reference>
<sequence>MKSLKLGLVAFTSIGLLFLGACNGGSQENNSNSNTKATTNTAANTSKAEANKSSDSSKQHDEKDHSHKHDESQEGKEHSHGGQVVESGQYHLELVTEKEDKGTHLDFYLKKGEKHEVVSNAQVTAAIQLPDGKQKSIPLAYNADGKLYEAELSEQATGQYQVKITANVGGEKLNGRFNFNQ</sequence>
<proteinExistence type="predicted"/>
<organism evidence="3 4">
    <name type="scientific">Cylindrospermum stagnale PCC 7417</name>
    <dbReference type="NCBI Taxonomy" id="56107"/>
    <lineage>
        <taxon>Bacteria</taxon>
        <taxon>Bacillati</taxon>
        <taxon>Cyanobacteriota</taxon>
        <taxon>Cyanophyceae</taxon>
        <taxon>Nostocales</taxon>
        <taxon>Nostocaceae</taxon>
        <taxon>Cylindrospermum</taxon>
    </lineage>
</organism>
<evidence type="ECO:0000313" key="4">
    <source>
        <dbReference type="Proteomes" id="UP000010475"/>
    </source>
</evidence>
<evidence type="ECO:0000256" key="2">
    <source>
        <dbReference type="SAM" id="SignalP"/>
    </source>
</evidence>
<dbReference type="HOGENOM" id="CLU_140208_0_0_3"/>
<evidence type="ECO:0000313" key="3">
    <source>
        <dbReference type="EMBL" id="AFZ28537.1"/>
    </source>
</evidence>
<accession>K9XA74</accession>
<gene>
    <name evidence="3" type="ORF">Cylst_6307</name>
</gene>
<evidence type="ECO:0008006" key="5">
    <source>
        <dbReference type="Google" id="ProtNLM"/>
    </source>
</evidence>
<feature type="region of interest" description="Disordered" evidence="1">
    <location>
        <begin position="27"/>
        <end position="86"/>
    </location>
</feature>
<dbReference type="RefSeq" id="WP_015186434.1">
    <property type="nucleotide sequence ID" value="NC_019744.1"/>
</dbReference>
<feature type="compositionally biased region" description="Low complexity" evidence="1">
    <location>
        <begin position="27"/>
        <end position="48"/>
    </location>
</feature>
<geneLocation type="plasmid" evidence="3 4">
    <name>pCYLST.02</name>
</geneLocation>
<dbReference type="Proteomes" id="UP000010475">
    <property type="component" value="Plasmid pCYLST.02"/>
</dbReference>
<feature type="chain" id="PRO_5003938264" description="Lipoprotein" evidence="2">
    <location>
        <begin position="22"/>
        <end position="181"/>
    </location>
</feature>
<dbReference type="OrthoDB" id="563554at2"/>
<keyword evidence="4" id="KW-1185">Reference proteome</keyword>
<feature type="compositionally biased region" description="Basic and acidic residues" evidence="1">
    <location>
        <begin position="49"/>
        <end position="80"/>
    </location>
</feature>
<keyword evidence="2" id="KW-0732">Signal</keyword>
<dbReference type="AlphaFoldDB" id="K9XA74"/>
<name>K9XA74_9NOST</name>
<keyword evidence="3" id="KW-0614">Plasmid</keyword>